<dbReference type="RefSeq" id="WP_117351257.1">
    <property type="nucleotide sequence ID" value="NZ_CP020083.1"/>
</dbReference>
<dbReference type="InterPro" id="IPR032623">
    <property type="entry name" value="FecR_N"/>
</dbReference>
<dbReference type="GeneID" id="303484248"/>
<dbReference type="InterPro" id="IPR012373">
    <property type="entry name" value="Ferrdict_sens_TM"/>
</dbReference>
<dbReference type="Pfam" id="PF16220">
    <property type="entry name" value="DUF4880"/>
    <property type="match status" value="1"/>
</dbReference>
<dbReference type="PANTHER" id="PTHR30273">
    <property type="entry name" value="PERIPLASMIC SIGNAL SENSOR AND SIGMA FACTOR ACTIVATOR FECR-RELATED"/>
    <property type="match status" value="1"/>
</dbReference>
<evidence type="ECO:0000256" key="1">
    <source>
        <dbReference type="SAM" id="Phobius"/>
    </source>
</evidence>
<evidence type="ECO:0000259" key="2">
    <source>
        <dbReference type="Pfam" id="PF04773"/>
    </source>
</evidence>
<gene>
    <name evidence="4" type="ORF">B5J99_01525</name>
</gene>
<evidence type="ECO:0000313" key="4">
    <source>
        <dbReference type="EMBL" id="ASR50311.1"/>
    </source>
</evidence>
<keyword evidence="1" id="KW-0472">Membrane</keyword>
<evidence type="ECO:0000313" key="5">
    <source>
        <dbReference type="Proteomes" id="UP000258016"/>
    </source>
</evidence>
<keyword evidence="1" id="KW-1133">Transmembrane helix</keyword>
<feature type="transmembrane region" description="Helical" evidence="1">
    <location>
        <begin position="80"/>
        <end position="101"/>
    </location>
</feature>
<organism evidence="4 5">
    <name type="scientific">Blastomonas fulva</name>
    <dbReference type="NCBI Taxonomy" id="1550728"/>
    <lineage>
        <taxon>Bacteria</taxon>
        <taxon>Pseudomonadati</taxon>
        <taxon>Pseudomonadota</taxon>
        <taxon>Alphaproteobacteria</taxon>
        <taxon>Sphingomonadales</taxon>
        <taxon>Sphingomonadaceae</taxon>
        <taxon>Blastomonas</taxon>
    </lineage>
</organism>
<dbReference type="PANTHER" id="PTHR30273:SF2">
    <property type="entry name" value="PROTEIN FECR"/>
    <property type="match status" value="1"/>
</dbReference>
<proteinExistence type="predicted"/>
<name>A0ABM6M383_9SPHN</name>
<evidence type="ECO:0000259" key="3">
    <source>
        <dbReference type="Pfam" id="PF16220"/>
    </source>
</evidence>
<dbReference type="Pfam" id="PF04773">
    <property type="entry name" value="FecR"/>
    <property type="match status" value="1"/>
</dbReference>
<keyword evidence="1" id="KW-0812">Transmembrane</keyword>
<accession>A0ABM6M383</accession>
<dbReference type="EMBL" id="CP020083">
    <property type="protein sequence ID" value="ASR50311.1"/>
    <property type="molecule type" value="Genomic_DNA"/>
</dbReference>
<dbReference type="Proteomes" id="UP000258016">
    <property type="component" value="Chromosome"/>
</dbReference>
<sequence>MTHKHRDDTIDDAARTWLIRMRGPDAPQLRHELEAWRAADPAHHAAYERAEAILVQSAILKGSVRHGQSRKSRLAPQRPFVRRWLTAGALAAAAAMLFVAISAGGASLSGPHGQNPMAAWAAEPLVTRHGEIRSFRLDDGSVVTLDTDSRLDVALTDNARIVKLARGRARLQIATDVRPFRILAGSGQVTTTQALLDIGYDSEGMIGLTLSDAAAVIAPAGQTTHKSVMREIPAATPLVYRADDAALRLGAQSSDFGDSDWPSGWAEYRTVRLDQLVAAANRYAAVPIIIKDPAIARLEASGRFKISQTDTFVRRLAQLFDLAVERRADGIYLQRR</sequence>
<reference evidence="4 5" key="1">
    <citation type="submission" date="2017-03" db="EMBL/GenBank/DDBJ databases">
        <title>Complete genome sequence of Blastomonas fulva degrading microcsystin LR.</title>
        <authorList>
            <person name="Lee H.-g."/>
            <person name="Jin L."/>
            <person name="oh H.-M."/>
        </authorList>
    </citation>
    <scope>NUCLEOTIDE SEQUENCE [LARGE SCALE GENOMIC DNA]</scope>
    <source>
        <strain evidence="4 5">T2</strain>
    </source>
</reference>
<dbReference type="InterPro" id="IPR006860">
    <property type="entry name" value="FecR"/>
</dbReference>
<protein>
    <recommendedName>
        <fullName evidence="6">FecR protein domain-containing protein</fullName>
    </recommendedName>
</protein>
<feature type="domain" description="FecR protein" evidence="2">
    <location>
        <begin position="125"/>
        <end position="194"/>
    </location>
</feature>
<evidence type="ECO:0008006" key="6">
    <source>
        <dbReference type="Google" id="ProtNLM"/>
    </source>
</evidence>
<feature type="domain" description="FecR N-terminal" evidence="3">
    <location>
        <begin position="12"/>
        <end position="52"/>
    </location>
</feature>
<keyword evidence="5" id="KW-1185">Reference proteome</keyword>
<dbReference type="PIRSF" id="PIRSF018266">
    <property type="entry name" value="FecR"/>
    <property type="match status" value="1"/>
</dbReference>
<dbReference type="Gene3D" id="2.60.120.1440">
    <property type="match status" value="1"/>
</dbReference>